<dbReference type="OrthoDB" id="9808609at2"/>
<dbReference type="PANTHER" id="PTHR19211">
    <property type="entry name" value="ATP-BINDING TRANSPORT PROTEIN-RELATED"/>
    <property type="match status" value="1"/>
</dbReference>
<dbReference type="EMBL" id="CP027860">
    <property type="protein sequence ID" value="AVP96976.1"/>
    <property type="molecule type" value="Genomic_DNA"/>
</dbReference>
<feature type="domain" description="ABC transporter" evidence="7">
    <location>
        <begin position="2"/>
        <end position="246"/>
    </location>
</feature>
<dbReference type="FunFam" id="3.40.50.300:FF:002053">
    <property type="entry name" value="ABC transporter ATP-binding protein"/>
    <property type="match status" value="1"/>
</dbReference>
<evidence type="ECO:0000256" key="4">
    <source>
        <dbReference type="ARBA" id="ARBA00061571"/>
    </source>
</evidence>
<organism evidence="8 9">
    <name type="scientific">Ahniella affigens</name>
    <dbReference type="NCBI Taxonomy" id="2021234"/>
    <lineage>
        <taxon>Bacteria</taxon>
        <taxon>Pseudomonadati</taxon>
        <taxon>Pseudomonadota</taxon>
        <taxon>Gammaproteobacteria</taxon>
        <taxon>Lysobacterales</taxon>
        <taxon>Rhodanobacteraceae</taxon>
        <taxon>Ahniella</taxon>
    </lineage>
</organism>
<dbReference type="CDD" id="cd03221">
    <property type="entry name" value="ABCF_EF-3"/>
    <property type="match status" value="2"/>
</dbReference>
<dbReference type="Gene3D" id="3.40.50.300">
    <property type="entry name" value="P-loop containing nucleotide triphosphate hydrolases"/>
    <property type="match status" value="2"/>
</dbReference>
<evidence type="ECO:0000313" key="8">
    <source>
        <dbReference type="EMBL" id="AVP96976.1"/>
    </source>
</evidence>
<gene>
    <name evidence="8" type="ORF">C7S18_07090</name>
</gene>
<dbReference type="Pfam" id="PF12848">
    <property type="entry name" value="ABC_tran_Xtn"/>
    <property type="match status" value="1"/>
</dbReference>
<protein>
    <recommendedName>
        <fullName evidence="5">Probable ATP-binding protein YheS</fullName>
    </recommendedName>
</protein>
<dbReference type="PANTHER" id="PTHR19211:SF14">
    <property type="entry name" value="ATP-BINDING CASSETTE SUB-FAMILY F MEMBER 1"/>
    <property type="match status" value="1"/>
</dbReference>
<feature type="compositionally biased region" description="Basic and acidic residues" evidence="6">
    <location>
        <begin position="548"/>
        <end position="571"/>
    </location>
</feature>
<dbReference type="GO" id="GO:0005524">
    <property type="term" value="F:ATP binding"/>
    <property type="evidence" value="ECO:0007669"/>
    <property type="project" value="UniProtKB-KW"/>
</dbReference>
<keyword evidence="2" id="KW-0547">Nucleotide-binding</keyword>
<dbReference type="GO" id="GO:0016887">
    <property type="term" value="F:ATP hydrolysis activity"/>
    <property type="evidence" value="ECO:0007669"/>
    <property type="project" value="InterPro"/>
</dbReference>
<dbReference type="PROSITE" id="PS50893">
    <property type="entry name" value="ABC_TRANSPORTER_2"/>
    <property type="match status" value="2"/>
</dbReference>
<dbReference type="FunFam" id="3.40.50.300:FF:000011">
    <property type="entry name" value="Putative ABC transporter ATP-binding component"/>
    <property type="match status" value="1"/>
</dbReference>
<dbReference type="InterPro" id="IPR017871">
    <property type="entry name" value="ABC_transporter-like_CS"/>
</dbReference>
<keyword evidence="9" id="KW-1185">Reference proteome</keyword>
<dbReference type="Pfam" id="PF00005">
    <property type="entry name" value="ABC_tran"/>
    <property type="match status" value="2"/>
</dbReference>
<dbReference type="RefSeq" id="WP_106890901.1">
    <property type="nucleotide sequence ID" value="NZ_CP027860.1"/>
</dbReference>
<sequence>MLQFSDLELRRGGRILIQGLSAQIHLGQKVAVVGRNGSGKSSLFALVLGDLHADAGDCSMPRNWKVGSVAQHVDASPQPAIEFVLDGDAELRSIEAALTIAEDTHDAHQIAHCHEQLHAIDGYSARARAGTLLHGLGFKPDEQTRPVASFSGGWRMRLALARTLMQRSDMMLLDEPTNHLDLDAVLWVQDWLRAYPGTLLVISHDRDFLDAISTHTLHLHSERGTMYVGNYSQFERTRAERLRLQSMQFSEQQKRIAHLQRFVDRFKAKASKAKQAQSRVKMIARMEQVAPVLAEAEFDFEFRMPDKLPAPLIRLDEAAAGYGERTVIGNIKLNLAPGDRLGVLGPNGEGKSTLMKMLAGALTTRAGQVIRHPELKLGYFAQHQLEQLNPAESPIEHFRELAPGVGDQALRDVLGTFNFRGDRAFEPVGPFSGGEKARLALAMIVYQKPNLLLLDEPTNHLDLEMRQALEMALNEFEGAVVLVAHDRHLMAACCDQFVRVADGAVQAFDGDLDQYAEWLSRRRRAQANATNAPVAVIQAAPEPAPAKPNKDQRKSDADQRAREKPLRDRLKKAEQAMTKIQTRLDEIANALQDAGLYEPSRANQLRAMTDEQSRLKQDLGTAETEWMEAAEALE</sequence>
<dbReference type="InterPro" id="IPR032781">
    <property type="entry name" value="ABC_tran_Xtn"/>
</dbReference>
<feature type="region of interest" description="Disordered" evidence="6">
    <location>
        <begin position="539"/>
        <end position="571"/>
    </location>
</feature>
<dbReference type="SUPFAM" id="SSF52540">
    <property type="entry name" value="P-loop containing nucleoside triphosphate hydrolases"/>
    <property type="match status" value="2"/>
</dbReference>
<evidence type="ECO:0000256" key="2">
    <source>
        <dbReference type="ARBA" id="ARBA00022741"/>
    </source>
</evidence>
<evidence type="ECO:0000259" key="7">
    <source>
        <dbReference type="PROSITE" id="PS50893"/>
    </source>
</evidence>
<keyword evidence="3 8" id="KW-0067">ATP-binding</keyword>
<evidence type="ECO:0000313" key="9">
    <source>
        <dbReference type="Proteomes" id="UP000241074"/>
    </source>
</evidence>
<dbReference type="Proteomes" id="UP000241074">
    <property type="component" value="Chromosome"/>
</dbReference>
<name>A0A2P1PQ50_9GAMM</name>
<proteinExistence type="inferred from homology"/>
<evidence type="ECO:0000256" key="6">
    <source>
        <dbReference type="SAM" id="MobiDB-lite"/>
    </source>
</evidence>
<dbReference type="KEGG" id="xba:C7S18_07090"/>
<comment type="similarity">
    <text evidence="4">Belongs to the ABC transporter superfamily. ABCF family. YheS subfamily.</text>
</comment>
<dbReference type="InterPro" id="IPR003593">
    <property type="entry name" value="AAA+_ATPase"/>
</dbReference>
<reference evidence="8 9" key="1">
    <citation type="submission" date="2018-03" db="EMBL/GenBank/DDBJ databases">
        <title>Ahniella affigens gen. nov., sp. nov., a gammaproteobacterium isolated from sandy soil near a stream.</title>
        <authorList>
            <person name="Ko Y."/>
            <person name="Kim J.-H."/>
        </authorList>
    </citation>
    <scope>NUCLEOTIDE SEQUENCE [LARGE SCALE GENOMIC DNA]</scope>
    <source>
        <strain evidence="8 9">D13</strain>
    </source>
</reference>
<dbReference type="PROSITE" id="PS00211">
    <property type="entry name" value="ABC_TRANSPORTER_1"/>
    <property type="match status" value="2"/>
</dbReference>
<dbReference type="AlphaFoldDB" id="A0A2P1PQ50"/>
<accession>A0A2P1PQ50</accession>
<evidence type="ECO:0000256" key="3">
    <source>
        <dbReference type="ARBA" id="ARBA00022840"/>
    </source>
</evidence>
<reference evidence="8 9" key="2">
    <citation type="submission" date="2018-03" db="EMBL/GenBank/DDBJ databases">
        <authorList>
            <person name="Keele B.F."/>
        </authorList>
    </citation>
    <scope>NUCLEOTIDE SEQUENCE [LARGE SCALE GENOMIC DNA]</scope>
    <source>
        <strain evidence="8 9">D13</strain>
    </source>
</reference>
<evidence type="ECO:0000256" key="1">
    <source>
        <dbReference type="ARBA" id="ARBA00022737"/>
    </source>
</evidence>
<keyword evidence="1" id="KW-0677">Repeat</keyword>
<evidence type="ECO:0000256" key="5">
    <source>
        <dbReference type="ARBA" id="ARBA00069073"/>
    </source>
</evidence>
<dbReference type="SMART" id="SM00382">
    <property type="entry name" value="AAA"/>
    <property type="match status" value="2"/>
</dbReference>
<dbReference type="InterPro" id="IPR027417">
    <property type="entry name" value="P-loop_NTPase"/>
</dbReference>
<dbReference type="InterPro" id="IPR050611">
    <property type="entry name" value="ABCF"/>
</dbReference>
<feature type="domain" description="ABC transporter" evidence="7">
    <location>
        <begin position="313"/>
        <end position="527"/>
    </location>
</feature>
<dbReference type="InterPro" id="IPR003439">
    <property type="entry name" value="ABC_transporter-like_ATP-bd"/>
</dbReference>